<evidence type="ECO:0000313" key="3">
    <source>
        <dbReference type="Proteomes" id="UP000467371"/>
    </source>
</evidence>
<accession>A0A6C0VM02</accession>
<gene>
    <name evidence="2" type="ORF">FQU78_15355</name>
</gene>
<feature type="region of interest" description="Disordered" evidence="1">
    <location>
        <begin position="1"/>
        <end position="62"/>
    </location>
</feature>
<name>A0A6C0VM02_METMZ</name>
<feature type="compositionally biased region" description="Basic and acidic residues" evidence="1">
    <location>
        <begin position="37"/>
        <end position="55"/>
    </location>
</feature>
<protein>
    <submittedName>
        <fullName evidence="2">Uncharacterized protein</fullName>
    </submittedName>
</protein>
<evidence type="ECO:0000313" key="2">
    <source>
        <dbReference type="EMBL" id="QIB92228.1"/>
    </source>
</evidence>
<dbReference type="RefSeq" id="WP_155402078.1">
    <property type="nucleotide sequence ID" value="NZ_CP042908.1"/>
</dbReference>
<dbReference type="AlphaFoldDB" id="A0A6C0VM02"/>
<reference evidence="2 3" key="1">
    <citation type="journal article" date="2020" name="Environ. Microbiol. Rep.">
        <title>Redox cycling of Fe(II) and Fe(III) in magnetite accelerates aceticlastic methanogenesis by Methanosarcina mazei.</title>
        <authorList>
            <person name="Wang H."/>
            <person name="Byrne J.M."/>
            <person name="Liu P."/>
            <person name="Liu J."/>
            <person name="Dong X."/>
            <person name="Lu Y."/>
        </authorList>
    </citation>
    <scope>NUCLEOTIDE SEQUENCE [LARGE SCALE GENOMIC DNA]</scope>
    <source>
        <strain evidence="3">zm-15</strain>
    </source>
</reference>
<feature type="compositionally biased region" description="Basic and acidic residues" evidence="1">
    <location>
        <begin position="7"/>
        <end position="23"/>
    </location>
</feature>
<evidence type="ECO:0000256" key="1">
    <source>
        <dbReference type="SAM" id="MobiDB-lite"/>
    </source>
</evidence>
<dbReference type="EMBL" id="CP042908">
    <property type="protein sequence ID" value="QIB92228.1"/>
    <property type="molecule type" value="Genomic_DNA"/>
</dbReference>
<proteinExistence type="predicted"/>
<dbReference type="GeneID" id="44088551"/>
<dbReference type="Proteomes" id="UP000467371">
    <property type="component" value="Chromosome"/>
</dbReference>
<organism evidence="2 3">
    <name type="scientific">Methanosarcina mazei</name>
    <name type="common">Methanosarcina frisia</name>
    <dbReference type="NCBI Taxonomy" id="2209"/>
    <lineage>
        <taxon>Archaea</taxon>
        <taxon>Methanobacteriati</taxon>
        <taxon>Methanobacteriota</taxon>
        <taxon>Stenosarchaea group</taxon>
        <taxon>Methanomicrobia</taxon>
        <taxon>Methanosarcinales</taxon>
        <taxon>Methanosarcinaceae</taxon>
        <taxon>Methanosarcina</taxon>
    </lineage>
</organism>
<sequence length="101" mass="11465">MRKRSDRKGPRTPEAQFGKDRVLPRRNSGRTAYSRGAIREGPRTPEAQFGKDRVLPRRNSGRTAYFRDGTRVAQLGRLKSDYCKKNSTVTLIHESSLISTS</sequence>